<dbReference type="InterPro" id="IPR037696">
    <property type="entry name" value="CCDC77"/>
</dbReference>
<accession>A0A8D8T7A7</accession>
<reference evidence="2" key="1">
    <citation type="submission" date="2021-05" db="EMBL/GenBank/DDBJ databases">
        <authorList>
            <person name="Alioto T."/>
            <person name="Alioto T."/>
            <person name="Gomez Garrido J."/>
        </authorList>
    </citation>
    <scope>NUCLEOTIDE SEQUENCE</scope>
</reference>
<dbReference type="EMBL" id="HBUF01248250">
    <property type="protein sequence ID" value="CAG6679182.1"/>
    <property type="molecule type" value="Transcribed_RNA"/>
</dbReference>
<evidence type="ECO:0000256" key="1">
    <source>
        <dbReference type="SAM" id="Coils"/>
    </source>
</evidence>
<proteinExistence type="predicted"/>
<dbReference type="AlphaFoldDB" id="A0A8D8T7A7"/>
<name>A0A8D8T7A7_9HEMI</name>
<feature type="coiled-coil region" evidence="1">
    <location>
        <begin position="238"/>
        <end position="287"/>
    </location>
</feature>
<organism evidence="2">
    <name type="scientific">Cacopsylla melanoneura</name>
    <dbReference type="NCBI Taxonomy" id="428564"/>
    <lineage>
        <taxon>Eukaryota</taxon>
        <taxon>Metazoa</taxon>
        <taxon>Ecdysozoa</taxon>
        <taxon>Arthropoda</taxon>
        <taxon>Hexapoda</taxon>
        <taxon>Insecta</taxon>
        <taxon>Pterygota</taxon>
        <taxon>Neoptera</taxon>
        <taxon>Paraneoptera</taxon>
        <taxon>Hemiptera</taxon>
        <taxon>Sternorrhyncha</taxon>
        <taxon>Psylloidea</taxon>
        <taxon>Psyllidae</taxon>
        <taxon>Psyllinae</taxon>
        <taxon>Cacopsylla</taxon>
    </lineage>
</organism>
<evidence type="ECO:0000313" key="2">
    <source>
        <dbReference type="EMBL" id="CAG6679182.1"/>
    </source>
</evidence>
<feature type="coiled-coil region" evidence="1">
    <location>
        <begin position="363"/>
        <end position="447"/>
    </location>
</feature>
<dbReference type="PANTHER" id="PTHR22091">
    <property type="entry name" value="COILED-COIL DOMAIN-CONTAINING PROTEIN 77"/>
    <property type="match status" value="1"/>
</dbReference>
<keyword evidence="1" id="KW-0175">Coiled coil</keyword>
<dbReference type="PANTHER" id="PTHR22091:SF1">
    <property type="entry name" value="COILED-COIL DOMAIN-CONTAINING PROTEIN 77"/>
    <property type="match status" value="1"/>
</dbReference>
<protein>
    <submittedName>
        <fullName evidence="2">Uncharacterized protein</fullName>
    </submittedName>
</protein>
<dbReference type="GO" id="GO:0005813">
    <property type="term" value="C:centrosome"/>
    <property type="evidence" value="ECO:0007669"/>
    <property type="project" value="TreeGrafter"/>
</dbReference>
<sequence length="450" mass="52609">MAVKKIAASETAKKFLEQDPTEVEFYLKRHISHFHEYKTKVLDKINHLYDMNQENFVLRQKLHSRNDQLFQIKSSVSDLQFALIQQQDQNLSLLKENDQLRLRLADYQKKVQILLAYANIPDDFPILSLVTSKEPGNIVIEKNLPKRREPKLESLKPTPTPNQAKICQCTIHKNLTDPIQRVCATCGKYVSSSENQGSEIHLDKCSGTSQNRLLHRNKLKPKHSDLSVDADKNFISDIDQANLIIQSLKSELNEVKYNYDAHIDLLVQDIRLQRDEHKAHLDNYSEDCDYYNTYVKNLQRVLYKYLYEDMCSQQTDASYLGELCKYAVCVQKCRQLLGDKFPQCIKQYLNSPGISESNTASNSTDLTNKLETLTKELNKYKESNIHLELKLSSQKLKQGDNLINMNERIELYKKKHDEMLARKNQECKLYRKQIDELIRELNERKGERYK</sequence>